<organism evidence="2">
    <name type="scientific">Chromera velia CCMP2878</name>
    <dbReference type="NCBI Taxonomy" id="1169474"/>
    <lineage>
        <taxon>Eukaryota</taxon>
        <taxon>Sar</taxon>
        <taxon>Alveolata</taxon>
        <taxon>Colpodellida</taxon>
        <taxon>Chromeraceae</taxon>
        <taxon>Chromera</taxon>
    </lineage>
</organism>
<feature type="region of interest" description="Disordered" evidence="1">
    <location>
        <begin position="230"/>
        <end position="267"/>
    </location>
</feature>
<protein>
    <submittedName>
        <fullName evidence="2">Uncharacterized protein</fullName>
    </submittedName>
</protein>
<evidence type="ECO:0000313" key="2">
    <source>
        <dbReference type="EMBL" id="CEM43627.1"/>
    </source>
</evidence>
<proteinExistence type="predicted"/>
<dbReference type="AlphaFoldDB" id="A0A0G4HHJ4"/>
<dbReference type="VEuPathDB" id="CryptoDB:Cvel_27686"/>
<feature type="compositionally biased region" description="Basic and acidic residues" evidence="1">
    <location>
        <begin position="232"/>
        <end position="245"/>
    </location>
</feature>
<name>A0A0G4HHJ4_9ALVE</name>
<evidence type="ECO:0000256" key="1">
    <source>
        <dbReference type="SAM" id="MobiDB-lite"/>
    </source>
</evidence>
<gene>
    <name evidence="2" type="ORF">Cvel_27686</name>
</gene>
<accession>A0A0G4HHJ4</accession>
<sequence>MMTQGTAEASSLKVSGCREFIFNDLNSFCGGMLCMHLHDAVKRLKNVRGINYKPNQNRPLTALPVLDANTGALQVWAAKRMAEEMLTTLRERKKFPECADLSERKISAAHVYAALVEYTDTNFKALQEFDDMLERISGGSLDRECVSLVSSAVQKANRTSATRSPSSFSKLVYNEIEKGKAGTGVGDAMNQMREIQQEAEMQARAEKAAKMQQVLEGLSEEEGDLQQQLRDLQTRKEAAEAAVKEDAEEEGGGGGMSDDIEMGGTIE</sequence>
<reference evidence="2" key="1">
    <citation type="submission" date="2014-11" db="EMBL/GenBank/DDBJ databases">
        <authorList>
            <person name="Otto D Thomas"/>
            <person name="Naeem Raeece"/>
        </authorList>
    </citation>
    <scope>NUCLEOTIDE SEQUENCE</scope>
</reference>
<dbReference type="EMBL" id="CDMZ01002729">
    <property type="protein sequence ID" value="CEM43627.1"/>
    <property type="molecule type" value="Genomic_DNA"/>
</dbReference>